<evidence type="ECO:0000313" key="3">
    <source>
        <dbReference type="Proteomes" id="UP001396334"/>
    </source>
</evidence>
<dbReference type="SUPFAM" id="SSF56672">
    <property type="entry name" value="DNA/RNA polymerases"/>
    <property type="match status" value="1"/>
</dbReference>
<organism evidence="2 3">
    <name type="scientific">Hibiscus sabdariffa</name>
    <name type="common">roselle</name>
    <dbReference type="NCBI Taxonomy" id="183260"/>
    <lineage>
        <taxon>Eukaryota</taxon>
        <taxon>Viridiplantae</taxon>
        <taxon>Streptophyta</taxon>
        <taxon>Embryophyta</taxon>
        <taxon>Tracheophyta</taxon>
        <taxon>Spermatophyta</taxon>
        <taxon>Magnoliopsida</taxon>
        <taxon>eudicotyledons</taxon>
        <taxon>Gunneridae</taxon>
        <taxon>Pentapetalae</taxon>
        <taxon>rosids</taxon>
        <taxon>malvids</taxon>
        <taxon>Malvales</taxon>
        <taxon>Malvaceae</taxon>
        <taxon>Malvoideae</taxon>
        <taxon>Hibiscus</taxon>
    </lineage>
</organism>
<proteinExistence type="predicted"/>
<dbReference type="InterPro" id="IPR000477">
    <property type="entry name" value="RT_dom"/>
</dbReference>
<evidence type="ECO:0000313" key="2">
    <source>
        <dbReference type="EMBL" id="KAK9003706.1"/>
    </source>
</evidence>
<reference evidence="2 3" key="1">
    <citation type="journal article" date="2024" name="G3 (Bethesda)">
        <title>Genome assembly of Hibiscus sabdariffa L. provides insights into metabolisms of medicinal natural products.</title>
        <authorList>
            <person name="Kim T."/>
        </authorList>
    </citation>
    <scope>NUCLEOTIDE SEQUENCE [LARGE SCALE GENOMIC DNA]</scope>
    <source>
        <strain evidence="2">TK-2024</strain>
        <tissue evidence="2">Old leaves</tissue>
    </source>
</reference>
<name>A0ABR2QSL5_9ROSI</name>
<dbReference type="Pfam" id="PF00078">
    <property type="entry name" value="RVT_1"/>
    <property type="match status" value="1"/>
</dbReference>
<feature type="domain" description="Reverse transcriptase" evidence="1">
    <location>
        <begin position="1"/>
        <end position="275"/>
    </location>
</feature>
<dbReference type="EMBL" id="JBBPBN010000033">
    <property type="protein sequence ID" value="KAK9003706.1"/>
    <property type="molecule type" value="Genomic_DNA"/>
</dbReference>
<dbReference type="CDD" id="cd01650">
    <property type="entry name" value="RT_nLTR_like"/>
    <property type="match status" value="1"/>
</dbReference>
<dbReference type="PANTHER" id="PTHR33116:SF86">
    <property type="entry name" value="REVERSE TRANSCRIPTASE DOMAIN-CONTAINING PROTEIN"/>
    <property type="match status" value="1"/>
</dbReference>
<sequence length="404" mass="44854">MASVNETVIVLVPKVDKPTSMRQLRPISLCTVIYKTVSKVLVNRMKAILPHCISSAQAAFVQGRAITDNILVAHELVHTLHTSVSRSSQGAIFKLDMEKAFDRVEWPFLKAVMLHLGFAPSWVDLIMRCVSSVSSRVRVRGALSEAFHPQRGLRQGDPLSPFLFLFCSEGLSATLTAAQQEGHLPGVRASKHGPPVNHPLFADDSLVFLRNNMTEVQCLKDILLTYSSVSGQKVNFSKSTTYFSPRTPPAHRTAVHDALGVQEVDDPGIYLGVPLLIGKNKYAAFGRYRDKVDTRVSKWSNLLLSFSRREVLIKSVAQALPQYVMSCYLLPCSLVEEMSRSIRRFWWSGKGSARGWPLVAWDDICLPKAAGGIGFKDLHLFNIALLGKQLWRLLSAPGSLLCRM</sequence>
<dbReference type="Proteomes" id="UP001396334">
    <property type="component" value="Unassembled WGS sequence"/>
</dbReference>
<dbReference type="PANTHER" id="PTHR33116">
    <property type="entry name" value="REVERSE TRANSCRIPTASE ZINC-BINDING DOMAIN-CONTAINING PROTEIN-RELATED-RELATED"/>
    <property type="match status" value="1"/>
</dbReference>
<comment type="caution">
    <text evidence="2">The sequence shown here is derived from an EMBL/GenBank/DDBJ whole genome shotgun (WGS) entry which is preliminary data.</text>
</comment>
<evidence type="ECO:0000259" key="1">
    <source>
        <dbReference type="PROSITE" id="PS50878"/>
    </source>
</evidence>
<dbReference type="PROSITE" id="PS50878">
    <property type="entry name" value="RT_POL"/>
    <property type="match status" value="1"/>
</dbReference>
<gene>
    <name evidence="2" type="ORF">V6N11_084338</name>
</gene>
<accession>A0ABR2QSL5</accession>
<dbReference type="InterPro" id="IPR043502">
    <property type="entry name" value="DNA/RNA_pol_sf"/>
</dbReference>
<protein>
    <recommendedName>
        <fullName evidence="1">Reverse transcriptase domain-containing protein</fullName>
    </recommendedName>
</protein>
<keyword evidence="3" id="KW-1185">Reference proteome</keyword>